<evidence type="ECO:0000256" key="1">
    <source>
        <dbReference type="ARBA" id="ARBA00038283"/>
    </source>
</evidence>
<dbReference type="Gene3D" id="1.10.10.10">
    <property type="entry name" value="Winged helix-like DNA-binding domain superfamily/Winged helix DNA-binding domain"/>
    <property type="match status" value="1"/>
</dbReference>
<comment type="caution">
    <text evidence="3">The sequence shown here is derived from an EMBL/GenBank/DDBJ whole genome shotgun (WGS) entry which is preliminary data.</text>
</comment>
<comment type="similarity">
    <text evidence="1">Belongs to the initiator RepB protein family.</text>
</comment>
<proteinExistence type="inferred from homology"/>
<organism evidence="3 4">
    <name type="scientific">Hydrogenophaga bisanensis</name>
    <dbReference type="NCBI Taxonomy" id="439611"/>
    <lineage>
        <taxon>Bacteria</taxon>
        <taxon>Pseudomonadati</taxon>
        <taxon>Pseudomonadota</taxon>
        <taxon>Betaproteobacteria</taxon>
        <taxon>Burkholderiales</taxon>
        <taxon>Comamonadaceae</taxon>
        <taxon>Hydrogenophaga</taxon>
    </lineage>
</organism>
<dbReference type="RefSeq" id="WP_382259797.1">
    <property type="nucleotide sequence ID" value="NZ_JBHTBX010000015.1"/>
</dbReference>
<dbReference type="InterPro" id="IPR036390">
    <property type="entry name" value="WH_DNA-bd_sf"/>
</dbReference>
<evidence type="ECO:0000313" key="4">
    <source>
        <dbReference type="Proteomes" id="UP001596495"/>
    </source>
</evidence>
<reference evidence="4" key="1">
    <citation type="journal article" date="2019" name="Int. J. Syst. Evol. Microbiol.">
        <title>The Global Catalogue of Microorganisms (GCM) 10K type strain sequencing project: providing services to taxonomists for standard genome sequencing and annotation.</title>
        <authorList>
            <consortium name="The Broad Institute Genomics Platform"/>
            <consortium name="The Broad Institute Genome Sequencing Center for Infectious Disease"/>
            <person name="Wu L."/>
            <person name="Ma J."/>
        </authorList>
    </citation>
    <scope>NUCLEOTIDE SEQUENCE [LARGE SCALE GENOMIC DNA]</scope>
    <source>
        <strain evidence="4">CCUG 54518</strain>
    </source>
</reference>
<gene>
    <name evidence="3" type="ORF">ACFQNJ_17295</name>
</gene>
<keyword evidence="4" id="KW-1185">Reference proteome</keyword>
<dbReference type="InterPro" id="IPR000525">
    <property type="entry name" value="Initiator_Rep_WH1"/>
</dbReference>
<accession>A0ABW2RDS2</accession>
<feature type="domain" description="Initiator Rep protein WH1" evidence="2">
    <location>
        <begin position="23"/>
        <end position="167"/>
    </location>
</feature>
<dbReference type="Pfam" id="PF01051">
    <property type="entry name" value="Rep3_N"/>
    <property type="match status" value="1"/>
</dbReference>
<dbReference type="EMBL" id="JBHTBX010000015">
    <property type="protein sequence ID" value="MFC7436267.1"/>
    <property type="molecule type" value="Genomic_DNA"/>
</dbReference>
<dbReference type="Pfam" id="PF21205">
    <property type="entry name" value="Rep3_C"/>
    <property type="match status" value="1"/>
</dbReference>
<evidence type="ECO:0000313" key="3">
    <source>
        <dbReference type="EMBL" id="MFC7436267.1"/>
    </source>
</evidence>
<dbReference type="InterPro" id="IPR036388">
    <property type="entry name" value="WH-like_DNA-bd_sf"/>
</dbReference>
<sequence length="427" mass="48949">MSKEPSTNQFSLFKQAPLPEPYKKAVQVVHSKSRGPMTFVQRKTQNALLWNAHVTNEDADGWWSMRTAELARVIGFDSKNREYLRESTYDLMGIVYEWDVLSTAARGPWLKASVLFTDFEISNDQVRYRVNKDLKQQVLNPEMYALIDMQIMRKFKRAATLALYEHCVRFERIGRTSMIPWEKMRDLLLGEGKQVTTYVEYKYFKAKVLKPAIAEINANSDLNVTLKETIAGRRVENIAFEVVRLAPEVIDAPIDSEKAMLLVAELVKLGLQQSEAKKLLRDQSVESVENALSLTKRRMEDKKASKLDKPAAYFRAALKGRWEAEDAKVVTAPKQEPKPRRSKPDELRDRYMAKQMKDAEGYFKELDESDQAGLIERYNQQQQTAGLKIKAKSGKGALVAFYTWLGLETWGTPTTDDLLQFATETLL</sequence>
<dbReference type="Proteomes" id="UP001596495">
    <property type="component" value="Unassembled WGS sequence"/>
</dbReference>
<dbReference type="SUPFAM" id="SSF46785">
    <property type="entry name" value="Winged helix' DNA-binding domain"/>
    <property type="match status" value="1"/>
</dbReference>
<evidence type="ECO:0000259" key="2">
    <source>
        <dbReference type="Pfam" id="PF01051"/>
    </source>
</evidence>
<protein>
    <submittedName>
        <fullName evidence="3">Replication initiation protein</fullName>
    </submittedName>
</protein>
<name>A0ABW2RDS2_9BURK</name>